<accession>A0A3A8JS97</accession>
<keyword evidence="2" id="KW-1185">Reference proteome</keyword>
<dbReference type="Proteomes" id="UP000268313">
    <property type="component" value="Unassembled WGS sequence"/>
</dbReference>
<proteinExistence type="predicted"/>
<reference evidence="2" key="1">
    <citation type="submission" date="2018-09" db="EMBL/GenBank/DDBJ databases">
        <authorList>
            <person name="Livingstone P.G."/>
            <person name="Whitworth D.E."/>
        </authorList>
    </citation>
    <scope>NUCLEOTIDE SEQUENCE [LARGE SCALE GENOMIC DNA]</scope>
    <source>
        <strain evidence="2">CA043D</strain>
    </source>
</reference>
<comment type="caution">
    <text evidence="1">The sequence shown here is derived from an EMBL/GenBank/DDBJ whole genome shotgun (WGS) entry which is preliminary data.</text>
</comment>
<gene>
    <name evidence="1" type="ORF">D7X32_41645</name>
</gene>
<sequence length="68" mass="7475">MFHSVAAALGQLDAYATRARAIIWQIANMARRGNGAVSRLTLVLLFVFRKLRFLPGAFVLTHGGSFAR</sequence>
<evidence type="ECO:0000313" key="1">
    <source>
        <dbReference type="EMBL" id="RKG94610.1"/>
    </source>
</evidence>
<evidence type="ECO:0000313" key="2">
    <source>
        <dbReference type="Proteomes" id="UP000268313"/>
    </source>
</evidence>
<organism evidence="1 2">
    <name type="scientific">Corallococcus carmarthensis</name>
    <dbReference type="NCBI Taxonomy" id="2316728"/>
    <lineage>
        <taxon>Bacteria</taxon>
        <taxon>Pseudomonadati</taxon>
        <taxon>Myxococcota</taxon>
        <taxon>Myxococcia</taxon>
        <taxon>Myxococcales</taxon>
        <taxon>Cystobacterineae</taxon>
        <taxon>Myxococcaceae</taxon>
        <taxon>Corallococcus</taxon>
    </lineage>
</organism>
<protein>
    <submittedName>
        <fullName evidence="1">Uncharacterized protein</fullName>
    </submittedName>
</protein>
<name>A0A3A8JS97_9BACT</name>
<dbReference type="AlphaFoldDB" id="A0A3A8JS97"/>
<dbReference type="EMBL" id="RAWE01000319">
    <property type="protein sequence ID" value="RKG94610.1"/>
    <property type="molecule type" value="Genomic_DNA"/>
</dbReference>